<feature type="compositionally biased region" description="Basic and acidic residues" evidence="5">
    <location>
        <begin position="1"/>
        <end position="34"/>
    </location>
</feature>
<evidence type="ECO:0000256" key="5">
    <source>
        <dbReference type="SAM" id="MobiDB-lite"/>
    </source>
</evidence>
<evidence type="ECO:0000256" key="2">
    <source>
        <dbReference type="ARBA" id="ARBA00022771"/>
    </source>
</evidence>
<dbReference type="eggNOG" id="COG1734">
    <property type="taxonomic scope" value="Bacteria"/>
</dbReference>
<reference evidence="7 8" key="1">
    <citation type="journal article" date="2007" name="Proc. Natl. Acad. Sci. U.S.A.">
        <title>The genome of Syntrophus aciditrophicus: life at the thermodynamic limit of microbial growth.</title>
        <authorList>
            <person name="McInerney M.J."/>
            <person name="Rohlin L."/>
            <person name="Mouttaki H."/>
            <person name="Kim U."/>
            <person name="Krupp R.S."/>
            <person name="Rios-Hernandez L."/>
            <person name="Sieber J."/>
            <person name="Struchtemeyer C.G."/>
            <person name="Bhattacharyya A."/>
            <person name="Campbell J.W."/>
            <person name="Gunsalus R.P."/>
        </authorList>
    </citation>
    <scope>NUCLEOTIDE SEQUENCE [LARGE SCALE GENOMIC DNA]</scope>
    <source>
        <strain evidence="7 8">SB</strain>
    </source>
</reference>
<dbReference type="EMBL" id="CP000252">
    <property type="protein sequence ID" value="ABC76418.1"/>
    <property type="molecule type" value="Genomic_DNA"/>
</dbReference>
<feature type="zinc finger region" description="dksA C4-type" evidence="4">
    <location>
        <begin position="51"/>
        <end position="75"/>
    </location>
</feature>
<dbReference type="GO" id="GO:0008270">
    <property type="term" value="F:zinc ion binding"/>
    <property type="evidence" value="ECO:0007669"/>
    <property type="project" value="UniProtKB-KW"/>
</dbReference>
<dbReference type="HOGENOM" id="CLU_158637_3_0_7"/>
<dbReference type="Proteomes" id="UP000001933">
    <property type="component" value="Chromosome"/>
</dbReference>
<feature type="domain" description="Zinc finger DksA/TraR C4-type" evidence="6">
    <location>
        <begin position="47"/>
        <end position="81"/>
    </location>
</feature>
<keyword evidence="8" id="KW-1185">Reference proteome</keyword>
<keyword evidence="2" id="KW-0863">Zinc-finger</keyword>
<evidence type="ECO:0000313" key="7">
    <source>
        <dbReference type="EMBL" id="ABC76418.1"/>
    </source>
</evidence>
<keyword evidence="1" id="KW-0479">Metal-binding</keyword>
<dbReference type="RefSeq" id="WP_011416452.1">
    <property type="nucleotide sequence ID" value="NC_007759.1"/>
</dbReference>
<evidence type="ECO:0000259" key="6">
    <source>
        <dbReference type="Pfam" id="PF01258"/>
    </source>
</evidence>
<evidence type="ECO:0000256" key="3">
    <source>
        <dbReference type="ARBA" id="ARBA00022833"/>
    </source>
</evidence>
<protein>
    <submittedName>
        <fullName evidence="7">Hypothetical cytosolic protein</fullName>
    </submittedName>
</protein>
<organism evidence="7 8">
    <name type="scientific">Syntrophus aciditrophicus (strain SB)</name>
    <dbReference type="NCBI Taxonomy" id="56780"/>
    <lineage>
        <taxon>Bacteria</taxon>
        <taxon>Pseudomonadati</taxon>
        <taxon>Thermodesulfobacteriota</taxon>
        <taxon>Syntrophia</taxon>
        <taxon>Syntrophales</taxon>
        <taxon>Syntrophaceae</taxon>
        <taxon>Syntrophus</taxon>
    </lineage>
</organism>
<accession>Q2LQQ9</accession>
<sequence>MDEIDHAQQHEAMHREIALREHFRRRDNYSERGRNPGLHPKGAGPGERRICRDCGEEIQPARLAAMPFAVRCIECQGIKERRERHG</sequence>
<dbReference type="STRING" id="56780.SYN_03377"/>
<dbReference type="Gene3D" id="1.20.120.910">
    <property type="entry name" value="DksA, coiled-coil domain"/>
    <property type="match status" value="1"/>
</dbReference>
<dbReference type="InterPro" id="IPR000962">
    <property type="entry name" value="Znf_DskA_TraR"/>
</dbReference>
<name>Q2LQQ9_SYNAS</name>
<dbReference type="PROSITE" id="PS51128">
    <property type="entry name" value="ZF_DKSA_2"/>
    <property type="match status" value="1"/>
</dbReference>
<evidence type="ECO:0000256" key="4">
    <source>
        <dbReference type="PROSITE-ProRule" id="PRU00510"/>
    </source>
</evidence>
<proteinExistence type="predicted"/>
<dbReference type="SUPFAM" id="SSF57716">
    <property type="entry name" value="Glucocorticoid receptor-like (DNA-binding domain)"/>
    <property type="match status" value="1"/>
</dbReference>
<dbReference type="InParanoid" id="Q2LQQ9"/>
<dbReference type="Pfam" id="PF01258">
    <property type="entry name" value="zf-dskA_traR"/>
    <property type="match status" value="1"/>
</dbReference>
<dbReference type="KEGG" id="sat:SYN_03377"/>
<keyword evidence="3" id="KW-0862">Zinc</keyword>
<evidence type="ECO:0000256" key="1">
    <source>
        <dbReference type="ARBA" id="ARBA00022723"/>
    </source>
</evidence>
<evidence type="ECO:0000313" key="8">
    <source>
        <dbReference type="Proteomes" id="UP000001933"/>
    </source>
</evidence>
<gene>
    <name evidence="7" type="ORF">SYN_03377</name>
</gene>
<feature type="region of interest" description="Disordered" evidence="5">
    <location>
        <begin position="1"/>
        <end position="47"/>
    </location>
</feature>
<dbReference type="AlphaFoldDB" id="Q2LQQ9"/>